<accession>A0A9B0U3E1</accession>
<dbReference type="SUPFAM" id="SSF54117">
    <property type="entry name" value="Interleukin 8-like chemokines"/>
    <property type="match status" value="1"/>
</dbReference>
<proteinExistence type="inferred from homology"/>
<keyword evidence="6" id="KW-0145">Chemotaxis</keyword>
<dbReference type="InterPro" id="IPR018048">
    <property type="entry name" value="Chemokine_CXC_CS"/>
</dbReference>
<dbReference type="FunFam" id="2.40.50.40:FF:000004">
    <property type="entry name" value="C-X-C motif chemokine"/>
    <property type="match status" value="1"/>
</dbReference>
<evidence type="ECO:0000313" key="10">
    <source>
        <dbReference type="RefSeq" id="XP_006871654.1"/>
    </source>
</evidence>
<organism evidence="9 10">
    <name type="scientific">Chrysochloris asiatica</name>
    <name type="common">Cape golden mole</name>
    <dbReference type="NCBI Taxonomy" id="185453"/>
    <lineage>
        <taxon>Eukaryota</taxon>
        <taxon>Metazoa</taxon>
        <taxon>Chordata</taxon>
        <taxon>Craniata</taxon>
        <taxon>Vertebrata</taxon>
        <taxon>Euteleostomi</taxon>
        <taxon>Mammalia</taxon>
        <taxon>Eutheria</taxon>
        <taxon>Afrotheria</taxon>
        <taxon>Chrysochloridae</taxon>
        <taxon>Chrysochlorinae</taxon>
        <taxon>Chrysochloris</taxon>
    </lineage>
</organism>
<dbReference type="CDD" id="cd00273">
    <property type="entry name" value="Chemokine_CXC"/>
    <property type="match status" value="1"/>
</dbReference>
<dbReference type="GO" id="GO:0005615">
    <property type="term" value="C:extracellular space"/>
    <property type="evidence" value="ECO:0007669"/>
    <property type="project" value="UniProtKB-UniRule"/>
</dbReference>
<dbReference type="Gene3D" id="2.40.50.40">
    <property type="match status" value="1"/>
</dbReference>
<reference evidence="10" key="1">
    <citation type="submission" date="2025-08" db="UniProtKB">
        <authorList>
            <consortium name="RefSeq"/>
        </authorList>
    </citation>
    <scope>IDENTIFICATION</scope>
    <source>
        <tissue evidence="10">Spleen</tissue>
    </source>
</reference>
<feature type="signal peptide" evidence="7">
    <location>
        <begin position="1"/>
        <end position="38"/>
    </location>
</feature>
<feature type="domain" description="Chemokine interleukin-8-like" evidence="8">
    <location>
        <begin position="51"/>
        <end position="111"/>
    </location>
</feature>
<dbReference type="InterPro" id="IPR033899">
    <property type="entry name" value="CXC_Chemokine_domain"/>
</dbReference>
<dbReference type="PRINTS" id="PR00437">
    <property type="entry name" value="SMALLCYTKCXC"/>
</dbReference>
<keyword evidence="5" id="KW-1015">Disulfide bond</keyword>
<evidence type="ECO:0000256" key="7">
    <source>
        <dbReference type="SAM" id="SignalP"/>
    </source>
</evidence>
<dbReference type="OrthoDB" id="8872899at2759"/>
<dbReference type="SMART" id="SM00199">
    <property type="entry name" value="SCY"/>
    <property type="match status" value="1"/>
</dbReference>
<gene>
    <name evidence="10" type="primary">PPBP</name>
</gene>
<keyword evidence="4 6" id="KW-0964">Secreted</keyword>
<evidence type="ECO:0000256" key="2">
    <source>
        <dbReference type="ARBA" id="ARBA00010665"/>
    </source>
</evidence>
<dbReference type="PROSITE" id="PS00471">
    <property type="entry name" value="SMALL_CYTOKINES_CXC"/>
    <property type="match status" value="1"/>
</dbReference>
<dbReference type="PANTHER" id="PTHR12015">
    <property type="entry name" value="SMALL INDUCIBLE CYTOKINE A"/>
    <property type="match status" value="1"/>
</dbReference>
<evidence type="ECO:0000256" key="4">
    <source>
        <dbReference type="ARBA" id="ARBA00022525"/>
    </source>
</evidence>
<dbReference type="GO" id="GO:0006952">
    <property type="term" value="P:defense response"/>
    <property type="evidence" value="ECO:0007669"/>
    <property type="project" value="InterPro"/>
</dbReference>
<dbReference type="InterPro" id="IPR001089">
    <property type="entry name" value="Chemokine_CXC"/>
</dbReference>
<evidence type="ECO:0000256" key="3">
    <source>
        <dbReference type="ARBA" id="ARBA00022514"/>
    </source>
</evidence>
<protein>
    <recommendedName>
        <fullName evidence="6">C-X-C motif chemokine</fullName>
    </recommendedName>
</protein>
<dbReference type="RefSeq" id="XP_006871654.1">
    <property type="nucleotide sequence ID" value="XM_006871592.1"/>
</dbReference>
<keyword evidence="3 6" id="KW-0202">Cytokine</keyword>
<sequence>MNLRCNTASSCIRASPFGILQVLLLLSLLLTVLIPCTSQEINCAENALHVELRCMCVKTTSGIHPSYISSLQVVRAGAHCHKLEVIANLKDGRKICLDPEAPKIKKIVQKILESGGSTA</sequence>
<name>A0A9B0U3E1_CHRAS</name>
<dbReference type="InterPro" id="IPR036048">
    <property type="entry name" value="Interleukin_8-like_sf"/>
</dbReference>
<dbReference type="GO" id="GO:0008009">
    <property type="term" value="F:chemokine activity"/>
    <property type="evidence" value="ECO:0007669"/>
    <property type="project" value="InterPro"/>
</dbReference>
<dbReference type="GeneID" id="102820826"/>
<dbReference type="Proteomes" id="UP000504623">
    <property type="component" value="Unplaced"/>
</dbReference>
<dbReference type="PRINTS" id="PR00436">
    <property type="entry name" value="INTERLEUKIN8"/>
</dbReference>
<evidence type="ECO:0000313" key="9">
    <source>
        <dbReference type="Proteomes" id="UP000504623"/>
    </source>
</evidence>
<dbReference type="CTD" id="5473"/>
<dbReference type="InterPro" id="IPR039809">
    <property type="entry name" value="Chemokine_b/g/d"/>
</dbReference>
<comment type="similarity">
    <text evidence="2 6">Belongs to the intercrine alpha (chemokine CxC) family.</text>
</comment>
<evidence type="ECO:0000256" key="1">
    <source>
        <dbReference type="ARBA" id="ARBA00004613"/>
    </source>
</evidence>
<keyword evidence="7" id="KW-0732">Signal</keyword>
<feature type="chain" id="PRO_5038755569" description="C-X-C motif chemokine" evidence="7">
    <location>
        <begin position="39"/>
        <end position="119"/>
    </location>
</feature>
<dbReference type="Pfam" id="PF00048">
    <property type="entry name" value="IL8"/>
    <property type="match status" value="1"/>
</dbReference>
<dbReference type="AlphaFoldDB" id="A0A9B0U3E1"/>
<dbReference type="PANTHER" id="PTHR12015:SF198">
    <property type="entry name" value="PLATELET BASIC PROTEIN"/>
    <property type="match status" value="1"/>
</dbReference>
<keyword evidence="9" id="KW-1185">Reference proteome</keyword>
<dbReference type="GO" id="GO:0006955">
    <property type="term" value="P:immune response"/>
    <property type="evidence" value="ECO:0007669"/>
    <property type="project" value="InterPro"/>
</dbReference>
<comment type="subcellular location">
    <subcellularLocation>
        <location evidence="1 6">Secreted</location>
    </subcellularLocation>
</comment>
<evidence type="ECO:0000259" key="8">
    <source>
        <dbReference type="SMART" id="SM00199"/>
    </source>
</evidence>
<evidence type="ECO:0000256" key="6">
    <source>
        <dbReference type="RuleBase" id="RU361149"/>
    </source>
</evidence>
<evidence type="ECO:0000256" key="5">
    <source>
        <dbReference type="ARBA" id="ARBA00023157"/>
    </source>
</evidence>
<dbReference type="InterPro" id="IPR001811">
    <property type="entry name" value="Chemokine_IL8-like_dom"/>
</dbReference>